<dbReference type="InterPro" id="IPR036465">
    <property type="entry name" value="vWFA_dom_sf"/>
</dbReference>
<evidence type="ECO:0000256" key="4">
    <source>
        <dbReference type="ARBA" id="ARBA00022723"/>
    </source>
</evidence>
<keyword evidence="6" id="KW-0677">Repeat</keyword>
<dbReference type="GO" id="GO:0007160">
    <property type="term" value="P:cell-matrix adhesion"/>
    <property type="evidence" value="ECO:0007669"/>
    <property type="project" value="TreeGrafter"/>
</dbReference>
<dbReference type="GO" id="GO:0007229">
    <property type="term" value="P:integrin-mediated signaling pathway"/>
    <property type="evidence" value="ECO:0007669"/>
    <property type="project" value="UniProtKB-KW"/>
</dbReference>
<dbReference type="GO" id="GO:0046872">
    <property type="term" value="F:metal ion binding"/>
    <property type="evidence" value="ECO:0007669"/>
    <property type="project" value="UniProtKB-KW"/>
</dbReference>
<sequence>MRHLLLGLSLLQVLYVCLGYNLATSAEKEFSGQSGRQFGYRVRQFNTTQGRRILVGDPGSGQIYSCNVDSESCDVIVGANKTDATKLGLTLEVDPSCSKSIVCGPDKPKDCGDIPYTNGECYTIDSNLSISEELKPGHQDCQKAEVDLCFMVDGSSSMGDKEVNIVKEFMKNVINSLKDETDVHFAAIQYSTKPKTEFSFADFQKNRNPGTLLANYKLLTGFTNTYKAIQFTLDHIFTNRSGSRPSAKKVLVMLTDGETTDSDTNNTIQTANTNKLSRYIIGLGQNFKIEDLKAFVSHPTNEYVRTLAKFDAQQLTTLFEELQRKILSIEGAAQGVKFKREFSSAGLSAALLQNTVVLGDPGGYEWSGRLLKLEPSVEEPFINNQEDFGYLGYSVKLLEAPEGVFCIAGAPRYQYYGQVILLEDYVNGTGWNEIDRVHGKQLGSYFGAEIAVSDLNQDGYSDLVLISAPHYQEERRGGRVYVYSFTNGSLQSSGILVGDLGHPFAQFGAAVSAMGDLDGDGLCEVAVGAPYETEGRGAVYIFKGWNSGVQKTYIQRLVAPPGKMGFGLSIHGVLDMTNDGLIDLAIGSWDNVTLHRSKPLFNVTVNMTFDPPEIPTYQLERTNCESKVTLKACVHLKRLTPQYTRPLRVSLQCNLSLELGRAFSRVSFKSREREISTTFNFKGDDWQCQNFTLLLTVSFFHFRAMASRCLSHISFSYFSLQDCSHDDISPVEVLMNVSQIEDGSQWLVSQFSNLKTVAQLPLQICGGSDVCTPNLIVRFHSVSSLIVRNADLYSLHLELQNMGEIGLGVSLNITYPLGLSYRKSNVTEASRRNLLSCKESEARNLICKFSPSSVRHKEWIKIQVMLDINASMSWPSQIQIEATAMSDNQENKTMISNTTVQVLYPINIITKSLDYSTKYVNFSAHDQSINVTHHYQIQNLQLGNVPTQVTIVVMTPEQLPNGLKWDSKSVSMGQDVFCGPKTPNWMTSEVPHSSSDMIFVCEVENLTSISISIIGKLFVAESWKVPTTVSMNSSLVVQYNMNLFHSETGETFHKSQIITLVELVVLPNNLPYIIGSSVGGVVLLLVICVILYKVGFFKSYKERMQEEMQWQEEMPQKCPEGTQDTTAEAEDEPDEPLTLQTAAQD</sequence>
<dbReference type="SUPFAM" id="SSF69179">
    <property type="entry name" value="Integrin domains"/>
    <property type="match status" value="1"/>
</dbReference>
<dbReference type="Pfam" id="PF01839">
    <property type="entry name" value="FG-GAP"/>
    <property type="match status" value="2"/>
</dbReference>
<evidence type="ECO:0000256" key="5">
    <source>
        <dbReference type="ARBA" id="ARBA00022729"/>
    </source>
</evidence>
<dbReference type="Pfam" id="PF20805">
    <property type="entry name" value="Integrin_A_Ig_2"/>
    <property type="match status" value="1"/>
</dbReference>
<protein>
    <recommendedName>
        <fullName evidence="18">VWFA domain-containing protein</fullName>
    </recommendedName>
</protein>
<keyword evidence="9 16" id="KW-1133">Transmembrane helix</keyword>
<dbReference type="PROSITE" id="PS50234">
    <property type="entry name" value="VWFA"/>
    <property type="match status" value="1"/>
</dbReference>
<dbReference type="Gene3D" id="2.60.40.1530">
    <property type="entry name" value="ntegrin, alpha v. Chain A, domain 4"/>
    <property type="match status" value="1"/>
</dbReference>
<evidence type="ECO:0000256" key="14">
    <source>
        <dbReference type="ARBA" id="ARBA00023180"/>
    </source>
</evidence>
<feature type="chain" id="PRO_5038164621" description="VWFA domain-containing protein" evidence="16">
    <location>
        <begin position="20"/>
        <end position="1145"/>
    </location>
</feature>
<dbReference type="Proteomes" id="UP000694892">
    <property type="component" value="Chromosome 9_10L"/>
</dbReference>
<dbReference type="PRINTS" id="PR01185">
    <property type="entry name" value="INTEGRINA"/>
</dbReference>
<evidence type="ECO:0000256" key="12">
    <source>
        <dbReference type="ARBA" id="ARBA00023157"/>
    </source>
</evidence>
<dbReference type="PANTHER" id="PTHR23220:SF84">
    <property type="entry name" value="INTEGRIN ALPHA-L"/>
    <property type="match status" value="1"/>
</dbReference>
<dbReference type="PROSITE" id="PS51470">
    <property type="entry name" value="FG_GAP"/>
    <property type="match status" value="2"/>
</dbReference>
<name>A0A974C0X3_XENLA</name>
<dbReference type="InterPro" id="IPR032695">
    <property type="entry name" value="Integrin_dom_sf"/>
</dbReference>
<dbReference type="GO" id="GO:0033627">
    <property type="term" value="P:cell adhesion mediated by integrin"/>
    <property type="evidence" value="ECO:0007669"/>
    <property type="project" value="TreeGrafter"/>
</dbReference>
<keyword evidence="5 16" id="KW-0732">Signal</keyword>
<evidence type="ECO:0000256" key="15">
    <source>
        <dbReference type="PROSITE-ProRule" id="PRU00803"/>
    </source>
</evidence>
<gene>
    <name evidence="19" type="ORF">XELAEV_18045642mg</name>
</gene>
<feature type="repeat" description="FG-GAP" evidence="15">
    <location>
        <begin position="493"/>
        <end position="551"/>
    </location>
</feature>
<evidence type="ECO:0000256" key="10">
    <source>
        <dbReference type="ARBA" id="ARBA00023037"/>
    </source>
</evidence>
<keyword evidence="4" id="KW-0479">Metal-binding</keyword>
<evidence type="ECO:0000256" key="16">
    <source>
        <dbReference type="RuleBase" id="RU003762"/>
    </source>
</evidence>
<dbReference type="InterPro" id="IPR028994">
    <property type="entry name" value="Integrin_alpha_N"/>
</dbReference>
<dbReference type="Gene3D" id="2.130.10.130">
    <property type="entry name" value="Integrin alpha, N-terminal"/>
    <property type="match status" value="1"/>
</dbReference>
<dbReference type="GO" id="GO:0005178">
    <property type="term" value="F:integrin binding"/>
    <property type="evidence" value="ECO:0007669"/>
    <property type="project" value="TreeGrafter"/>
</dbReference>
<keyword evidence="3 16" id="KW-0812">Transmembrane</keyword>
<keyword evidence="8 16" id="KW-0130">Cell adhesion</keyword>
<keyword evidence="7" id="KW-0106">Calcium</keyword>
<dbReference type="Pfam" id="PF00092">
    <property type="entry name" value="VWA"/>
    <property type="match status" value="1"/>
</dbReference>
<dbReference type="SUPFAM" id="SSF53300">
    <property type="entry name" value="vWA-like"/>
    <property type="match status" value="1"/>
</dbReference>
<dbReference type="Gene3D" id="2.60.40.1460">
    <property type="entry name" value="Integrin domains. Chain A, domain 2"/>
    <property type="match status" value="1"/>
</dbReference>
<keyword evidence="13 16" id="KW-0675">Receptor</keyword>
<feature type="domain" description="VWFA" evidence="18">
    <location>
        <begin position="147"/>
        <end position="322"/>
    </location>
</feature>
<dbReference type="Gene3D" id="3.40.50.410">
    <property type="entry name" value="von Willebrand factor, type A domain"/>
    <property type="match status" value="1"/>
</dbReference>
<evidence type="ECO:0000256" key="2">
    <source>
        <dbReference type="ARBA" id="ARBA00008054"/>
    </source>
</evidence>
<feature type="signal peptide" evidence="16">
    <location>
        <begin position="1"/>
        <end position="19"/>
    </location>
</feature>
<comment type="subcellular location">
    <subcellularLocation>
        <location evidence="1 16">Membrane</location>
        <topology evidence="1 16">Single-pass type I membrane protein</topology>
    </subcellularLocation>
</comment>
<dbReference type="AlphaFoldDB" id="A0A974C0X3"/>
<dbReference type="InterPro" id="IPR002035">
    <property type="entry name" value="VWF_A"/>
</dbReference>
<evidence type="ECO:0000256" key="6">
    <source>
        <dbReference type="ARBA" id="ARBA00022737"/>
    </source>
</evidence>
<dbReference type="Gene3D" id="1.20.5.930">
    <property type="entry name" value="Bicelle-embedded integrin alpha(iib) transmembrane segment"/>
    <property type="match status" value="1"/>
</dbReference>
<dbReference type="GO" id="GO:0098609">
    <property type="term" value="P:cell-cell adhesion"/>
    <property type="evidence" value="ECO:0007669"/>
    <property type="project" value="TreeGrafter"/>
</dbReference>
<dbReference type="SUPFAM" id="SSF69318">
    <property type="entry name" value="Integrin alpha N-terminal domain"/>
    <property type="match status" value="1"/>
</dbReference>
<keyword evidence="10 16" id="KW-0401">Integrin</keyword>
<evidence type="ECO:0000313" key="19">
    <source>
        <dbReference type="EMBL" id="OCT64543.1"/>
    </source>
</evidence>
<dbReference type="InterPro" id="IPR048633">
    <property type="entry name" value="ITGAX-like_Ig_3"/>
</dbReference>
<evidence type="ECO:0000256" key="13">
    <source>
        <dbReference type="ARBA" id="ARBA00023170"/>
    </source>
</evidence>
<keyword evidence="14" id="KW-0325">Glycoprotein</keyword>
<dbReference type="InterPro" id="IPR013519">
    <property type="entry name" value="Int_alpha_beta-p"/>
</dbReference>
<keyword evidence="12" id="KW-1015">Disulfide bond</keyword>
<comment type="similarity">
    <text evidence="2 16">Belongs to the integrin alpha chain family.</text>
</comment>
<dbReference type="InterPro" id="IPR000413">
    <property type="entry name" value="Integrin_alpha"/>
</dbReference>
<dbReference type="SMART" id="SM00191">
    <property type="entry name" value="Int_alpha"/>
    <property type="match status" value="4"/>
</dbReference>
<evidence type="ECO:0000259" key="18">
    <source>
        <dbReference type="PROSITE" id="PS50234"/>
    </source>
</evidence>
<dbReference type="PRINTS" id="PR00453">
    <property type="entry name" value="VWFADOMAIN"/>
</dbReference>
<dbReference type="InterPro" id="IPR013517">
    <property type="entry name" value="FG-GAP"/>
</dbReference>
<dbReference type="InterPro" id="IPR048285">
    <property type="entry name" value="Integrin_alpha_Ig-like_2"/>
</dbReference>
<feature type="region of interest" description="Disordered" evidence="17">
    <location>
        <begin position="1108"/>
        <end position="1145"/>
    </location>
</feature>
<dbReference type="EMBL" id="CM004482">
    <property type="protein sequence ID" value="OCT64543.1"/>
    <property type="molecule type" value="Genomic_DNA"/>
</dbReference>
<feature type="repeat" description="FG-GAP" evidence="15">
    <location>
        <begin position="432"/>
        <end position="492"/>
    </location>
</feature>
<evidence type="ECO:0000256" key="3">
    <source>
        <dbReference type="ARBA" id="ARBA00022692"/>
    </source>
</evidence>
<accession>A0A974C0X3</accession>
<reference evidence="20" key="1">
    <citation type="journal article" date="2016" name="Nature">
        <title>Genome evolution in the allotetraploid frog Xenopus laevis.</title>
        <authorList>
            <person name="Session A.M."/>
            <person name="Uno Y."/>
            <person name="Kwon T."/>
            <person name="Chapman J.A."/>
            <person name="Toyoda A."/>
            <person name="Takahashi S."/>
            <person name="Fukui A."/>
            <person name="Hikosaka A."/>
            <person name="Suzuki A."/>
            <person name="Kondo M."/>
            <person name="van Heeringen S.J."/>
            <person name="Quigley I."/>
            <person name="Heinz S."/>
            <person name="Ogino H."/>
            <person name="Ochi H."/>
            <person name="Hellsten U."/>
            <person name="Lyons J.B."/>
            <person name="Simakov O."/>
            <person name="Putnam N."/>
            <person name="Stites J."/>
            <person name="Kuroki Y."/>
            <person name="Tanaka T."/>
            <person name="Michiue T."/>
            <person name="Watanabe M."/>
            <person name="Bogdanovic O."/>
            <person name="Lister R."/>
            <person name="Georgiou G."/>
            <person name="Paranjpe S.S."/>
            <person name="van Kruijsbergen I."/>
            <person name="Shu S."/>
            <person name="Carlson J."/>
            <person name="Kinoshita T."/>
            <person name="Ohta Y."/>
            <person name="Mawaribuchi S."/>
            <person name="Jenkins J."/>
            <person name="Grimwood J."/>
            <person name="Schmutz J."/>
            <person name="Mitros T."/>
            <person name="Mozaffari S.V."/>
            <person name="Suzuki Y."/>
            <person name="Haramoto Y."/>
            <person name="Yamamoto T.S."/>
            <person name="Takagi C."/>
            <person name="Heald R."/>
            <person name="Miller K."/>
            <person name="Haudenschild C."/>
            <person name="Kitzman J."/>
            <person name="Nakayama T."/>
            <person name="Izutsu Y."/>
            <person name="Robert J."/>
            <person name="Fortriede J."/>
            <person name="Burns K."/>
            <person name="Lotay V."/>
            <person name="Karimi K."/>
            <person name="Yasuoka Y."/>
            <person name="Dichmann D.S."/>
            <person name="Flajnik M.F."/>
            <person name="Houston D.W."/>
            <person name="Shendure J."/>
            <person name="DuPasquier L."/>
            <person name="Vize P.D."/>
            <person name="Zorn A.M."/>
            <person name="Ito M."/>
            <person name="Marcotte E.M."/>
            <person name="Wallingford J.B."/>
            <person name="Ito Y."/>
            <person name="Asashima M."/>
            <person name="Ueno N."/>
            <person name="Matsuda Y."/>
            <person name="Veenstra G.J."/>
            <person name="Fujiyama A."/>
            <person name="Harland R.M."/>
            <person name="Taira M."/>
            <person name="Rokhsar D.S."/>
        </authorList>
    </citation>
    <scope>NUCLEOTIDE SEQUENCE [LARGE SCALE GENOMIC DNA]</scope>
    <source>
        <strain evidence="20">J</strain>
    </source>
</reference>
<evidence type="ECO:0000256" key="11">
    <source>
        <dbReference type="ARBA" id="ARBA00023136"/>
    </source>
</evidence>
<dbReference type="Pfam" id="PF21520">
    <property type="entry name" value="ITGAX-like_Ig_3"/>
    <property type="match status" value="1"/>
</dbReference>
<evidence type="ECO:0000256" key="7">
    <source>
        <dbReference type="ARBA" id="ARBA00022837"/>
    </source>
</evidence>
<keyword evidence="11 16" id="KW-0472">Membrane</keyword>
<dbReference type="OMA" id="LNTHYSQ"/>
<dbReference type="SMART" id="SM00327">
    <property type="entry name" value="VWA"/>
    <property type="match status" value="1"/>
</dbReference>
<dbReference type="Gene3D" id="2.60.40.1510">
    <property type="entry name" value="ntegrin, alpha v. Chain A, domain 3"/>
    <property type="match status" value="1"/>
</dbReference>
<dbReference type="GO" id="GO:0008305">
    <property type="term" value="C:integrin complex"/>
    <property type="evidence" value="ECO:0007669"/>
    <property type="project" value="InterPro"/>
</dbReference>
<organism evidence="19 20">
    <name type="scientific">Xenopus laevis</name>
    <name type="common">African clawed frog</name>
    <dbReference type="NCBI Taxonomy" id="8355"/>
    <lineage>
        <taxon>Eukaryota</taxon>
        <taxon>Metazoa</taxon>
        <taxon>Chordata</taxon>
        <taxon>Craniata</taxon>
        <taxon>Vertebrata</taxon>
        <taxon>Euteleostomi</taxon>
        <taxon>Amphibia</taxon>
        <taxon>Batrachia</taxon>
        <taxon>Anura</taxon>
        <taxon>Pipoidea</taxon>
        <taxon>Pipidae</taxon>
        <taxon>Xenopodinae</taxon>
        <taxon>Xenopus</taxon>
        <taxon>Xenopus</taxon>
    </lineage>
</organism>
<evidence type="ECO:0000256" key="9">
    <source>
        <dbReference type="ARBA" id="ARBA00022989"/>
    </source>
</evidence>
<evidence type="ECO:0000256" key="1">
    <source>
        <dbReference type="ARBA" id="ARBA00004479"/>
    </source>
</evidence>
<proteinExistence type="inferred from homology"/>
<dbReference type="GO" id="GO:0009897">
    <property type="term" value="C:external side of plasma membrane"/>
    <property type="evidence" value="ECO:0007669"/>
    <property type="project" value="TreeGrafter"/>
</dbReference>
<feature type="transmembrane region" description="Helical" evidence="16">
    <location>
        <begin position="1072"/>
        <end position="1094"/>
    </location>
</feature>
<evidence type="ECO:0000256" key="8">
    <source>
        <dbReference type="ARBA" id="ARBA00022889"/>
    </source>
</evidence>
<evidence type="ECO:0000256" key="17">
    <source>
        <dbReference type="SAM" id="MobiDB-lite"/>
    </source>
</evidence>
<dbReference type="PANTHER" id="PTHR23220">
    <property type="entry name" value="INTEGRIN ALPHA"/>
    <property type="match status" value="1"/>
</dbReference>
<evidence type="ECO:0000313" key="20">
    <source>
        <dbReference type="Proteomes" id="UP000694892"/>
    </source>
</evidence>